<sequence length="291" mass="32075">MDTEVESSSAHVGKISGSYLTTKDGTRIYFKDWGPKHGQPIVFSHGWPLSADAFEDQMMFLSEQGYRTIAHDRRGHGRSSQPWGGHEMNTYADDLAALTRSLDLRKAIHVGHSTGGGEVARYIGRHGTSRVAKAVLISAVPPIMLKTDWHPNGLPMEAFDGIRAGVKKDRSSFFRELSLAFYGFNRPGAEVSEGLRESFRLQGLMAGLKAEYDCIKAFSETDFREDLKRFDVPTLVMHGDDDQIVPIDGAGRLTAKLVQGAVLKVYPGFSHGMCSVNKDVINNDLLAFIKG</sequence>
<evidence type="ECO:0000313" key="3">
    <source>
        <dbReference type="EMBL" id="RKI03335.1"/>
    </source>
</evidence>
<reference evidence="3 4" key="1">
    <citation type="submission" date="2018-09" db="EMBL/GenBank/DDBJ databases">
        <authorList>
            <person name="Livingstone P.G."/>
            <person name="Whitworth D.E."/>
        </authorList>
    </citation>
    <scope>NUCLEOTIDE SEQUENCE [LARGE SCALE GENOMIC DNA]</scope>
    <source>
        <strain evidence="3 4">CA031B</strain>
    </source>
</reference>
<evidence type="ECO:0000259" key="2">
    <source>
        <dbReference type="Pfam" id="PF00561"/>
    </source>
</evidence>
<dbReference type="InterPro" id="IPR000073">
    <property type="entry name" value="AB_hydrolase_1"/>
</dbReference>
<organism evidence="3 4">
    <name type="scientific">Corallococcus praedator</name>
    <dbReference type="NCBI Taxonomy" id="2316724"/>
    <lineage>
        <taxon>Bacteria</taxon>
        <taxon>Pseudomonadati</taxon>
        <taxon>Myxococcota</taxon>
        <taxon>Myxococcia</taxon>
        <taxon>Myxococcales</taxon>
        <taxon>Cystobacterineae</taxon>
        <taxon>Myxococcaceae</taxon>
        <taxon>Corallococcus</taxon>
    </lineage>
</organism>
<keyword evidence="3" id="KW-0378">Hydrolase</keyword>
<dbReference type="Proteomes" id="UP000278907">
    <property type="component" value="Unassembled WGS sequence"/>
</dbReference>
<comment type="caution">
    <text evidence="3">The sequence shown here is derived from an EMBL/GenBank/DDBJ whole genome shotgun (WGS) entry which is preliminary data.</text>
</comment>
<dbReference type="RefSeq" id="WP_120585010.1">
    <property type="nucleotide sequence ID" value="NZ_RAWI01000180.1"/>
</dbReference>
<dbReference type="PANTHER" id="PTHR43433:SF3">
    <property type="entry name" value="NON-HEME CHLOROPEROXIDASE"/>
    <property type="match status" value="1"/>
</dbReference>
<dbReference type="InterPro" id="IPR000639">
    <property type="entry name" value="Epox_hydrolase-like"/>
</dbReference>
<dbReference type="PRINTS" id="PR00111">
    <property type="entry name" value="ABHYDROLASE"/>
</dbReference>
<dbReference type="GO" id="GO:0016787">
    <property type="term" value="F:hydrolase activity"/>
    <property type="evidence" value="ECO:0007669"/>
    <property type="project" value="UniProtKB-KW"/>
</dbReference>
<proteinExistence type="inferred from homology"/>
<dbReference type="EMBL" id="RAWI01000180">
    <property type="protein sequence ID" value="RKI03335.1"/>
    <property type="molecule type" value="Genomic_DNA"/>
</dbReference>
<dbReference type="Pfam" id="PF00561">
    <property type="entry name" value="Abhydrolase_1"/>
    <property type="match status" value="1"/>
</dbReference>
<dbReference type="SUPFAM" id="SSF53474">
    <property type="entry name" value="alpha/beta-Hydrolases"/>
    <property type="match status" value="1"/>
</dbReference>
<evidence type="ECO:0000313" key="4">
    <source>
        <dbReference type="Proteomes" id="UP000278907"/>
    </source>
</evidence>
<gene>
    <name evidence="3" type="ORF">D7Y13_22345</name>
</gene>
<comment type="similarity">
    <text evidence="1">Belongs to the AB hydrolase superfamily. Bacterial non-heme haloperoxidase / perhydrolase family.</text>
</comment>
<evidence type="ECO:0000256" key="1">
    <source>
        <dbReference type="ARBA" id="ARBA00038128"/>
    </source>
</evidence>
<dbReference type="InterPro" id="IPR050471">
    <property type="entry name" value="AB_hydrolase"/>
</dbReference>
<dbReference type="PANTHER" id="PTHR43433">
    <property type="entry name" value="HYDROLASE, ALPHA/BETA FOLD FAMILY PROTEIN"/>
    <property type="match status" value="1"/>
</dbReference>
<accession>A0ABX9QF52</accession>
<name>A0ABX9QF52_9BACT</name>
<feature type="domain" description="AB hydrolase-1" evidence="2">
    <location>
        <begin position="40"/>
        <end position="271"/>
    </location>
</feature>
<dbReference type="PRINTS" id="PR00412">
    <property type="entry name" value="EPOXHYDRLASE"/>
</dbReference>
<keyword evidence="4" id="KW-1185">Reference proteome</keyword>
<protein>
    <submittedName>
        <fullName evidence="3">Alpha/beta hydrolase</fullName>
    </submittedName>
</protein>
<dbReference type="Gene3D" id="3.40.50.1820">
    <property type="entry name" value="alpha/beta hydrolase"/>
    <property type="match status" value="1"/>
</dbReference>
<dbReference type="InterPro" id="IPR029058">
    <property type="entry name" value="AB_hydrolase_fold"/>
</dbReference>